<evidence type="ECO:0000256" key="1">
    <source>
        <dbReference type="SAM" id="Phobius"/>
    </source>
</evidence>
<reference evidence="2 3" key="1">
    <citation type="submission" date="2019-09" db="EMBL/GenBank/DDBJ databases">
        <title>A chromosome-level genome assembly of the Chinese tupelo Nyssa sinensis.</title>
        <authorList>
            <person name="Yang X."/>
            <person name="Kang M."/>
            <person name="Yang Y."/>
            <person name="Xiong H."/>
            <person name="Wang M."/>
            <person name="Zhang Z."/>
            <person name="Wang Z."/>
            <person name="Wu H."/>
            <person name="Ma T."/>
            <person name="Liu J."/>
            <person name="Xi Z."/>
        </authorList>
    </citation>
    <scope>NUCLEOTIDE SEQUENCE [LARGE SCALE GENOMIC DNA]</scope>
    <source>
        <strain evidence="2">J267</strain>
        <tissue evidence="2">Leaf</tissue>
    </source>
</reference>
<accession>A0A5J5ARG3</accession>
<organism evidence="2 3">
    <name type="scientific">Nyssa sinensis</name>
    <dbReference type="NCBI Taxonomy" id="561372"/>
    <lineage>
        <taxon>Eukaryota</taxon>
        <taxon>Viridiplantae</taxon>
        <taxon>Streptophyta</taxon>
        <taxon>Embryophyta</taxon>
        <taxon>Tracheophyta</taxon>
        <taxon>Spermatophyta</taxon>
        <taxon>Magnoliopsida</taxon>
        <taxon>eudicotyledons</taxon>
        <taxon>Gunneridae</taxon>
        <taxon>Pentapetalae</taxon>
        <taxon>asterids</taxon>
        <taxon>Cornales</taxon>
        <taxon>Nyssaceae</taxon>
        <taxon>Nyssa</taxon>
    </lineage>
</organism>
<dbReference type="OrthoDB" id="1748931at2759"/>
<name>A0A5J5ARG3_9ASTE</name>
<dbReference type="Proteomes" id="UP000325577">
    <property type="component" value="Linkage Group LG19"/>
</dbReference>
<feature type="transmembrane region" description="Helical" evidence="1">
    <location>
        <begin position="115"/>
        <end position="132"/>
    </location>
</feature>
<dbReference type="AlphaFoldDB" id="A0A5J5ARG3"/>
<evidence type="ECO:0000313" key="3">
    <source>
        <dbReference type="Proteomes" id="UP000325577"/>
    </source>
</evidence>
<feature type="transmembrane region" description="Helical" evidence="1">
    <location>
        <begin position="152"/>
        <end position="174"/>
    </location>
</feature>
<keyword evidence="1" id="KW-0812">Transmembrane</keyword>
<gene>
    <name evidence="2" type="ORF">F0562_033055</name>
</gene>
<evidence type="ECO:0000313" key="2">
    <source>
        <dbReference type="EMBL" id="KAA8532828.1"/>
    </source>
</evidence>
<proteinExistence type="predicted"/>
<sequence length="182" mass="20008">MDIENLGSSVVLGESVSNDNMTRPHDDHDQLIFVIRLIRAAAAAAATNLTRGTSMTSLSQVQNTPPYQNQHQNQKSHPIIVILQQQGLGAAVFMNAVTIITGIFLLFYCSETKPLAVQLVVIALTFGCAFIWNGILFRKAYPKTAHAVEQFGIAIVLLAFIGMVALFLPVYLLWMKERAHAN</sequence>
<dbReference type="EMBL" id="CM018042">
    <property type="protein sequence ID" value="KAA8532828.1"/>
    <property type="molecule type" value="Genomic_DNA"/>
</dbReference>
<protein>
    <submittedName>
        <fullName evidence="2">Uncharacterized protein</fullName>
    </submittedName>
</protein>
<keyword evidence="1" id="KW-0472">Membrane</keyword>
<feature type="transmembrane region" description="Helical" evidence="1">
    <location>
        <begin position="88"/>
        <end position="108"/>
    </location>
</feature>
<keyword evidence="3" id="KW-1185">Reference proteome</keyword>
<keyword evidence="1" id="KW-1133">Transmembrane helix</keyword>